<dbReference type="GO" id="GO:0000467">
    <property type="term" value="P:exonucleolytic trimming to generate mature 3'-end of 5.8S rRNA from tricistronic rRNA transcript (SSU-rRNA, 5.8S rRNA, LSU-rRNA)"/>
    <property type="evidence" value="ECO:0007669"/>
    <property type="project" value="TreeGrafter"/>
</dbReference>
<feature type="domain" description="Exoribonuclease phosphorolytic" evidence="7">
    <location>
        <begin position="32"/>
        <end position="166"/>
    </location>
</feature>
<dbReference type="GO" id="GO:0071035">
    <property type="term" value="P:nuclear polyadenylation-dependent rRNA catabolic process"/>
    <property type="evidence" value="ECO:0007669"/>
    <property type="project" value="TreeGrafter"/>
</dbReference>
<sequence>MANVLLSEAEKTFVLHGVENDFRVDGRSNKDYRPIELETGIVSHASGSARLRLANTDILVGIKTEIDTPYQEKHDEGKIEFFIDCSANATPEFEGRGGEELALEISNTLQKAYQSSKAFRLKDLCILPRQQCWKLYVDILILECGGNLFDAVSLAVKAALFNTRVPKVQAALMDGGTVDLTLSDDPYDSDRLKIDSVPLLVTICKIGENCVVDPSAEEEACSSASLVVGVSNQNG</sequence>
<dbReference type="GO" id="GO:0000176">
    <property type="term" value="C:nuclear exosome (RNase complex)"/>
    <property type="evidence" value="ECO:0007669"/>
    <property type="project" value="TreeGrafter"/>
</dbReference>
<dbReference type="GO" id="GO:0035925">
    <property type="term" value="F:mRNA 3'-UTR AU-rich region binding"/>
    <property type="evidence" value="ECO:0007669"/>
    <property type="project" value="TreeGrafter"/>
</dbReference>
<dbReference type="PANTHER" id="PTHR11097">
    <property type="entry name" value="EXOSOME COMPLEX EXONUCLEASE RIBOSOMAL RNA PROCESSING PROTEIN"/>
    <property type="match status" value="1"/>
</dbReference>
<dbReference type="EMBL" id="WJQU01000002">
    <property type="protein sequence ID" value="KAJ6641683.1"/>
    <property type="molecule type" value="Genomic_DNA"/>
</dbReference>
<proteinExistence type="inferred from homology"/>
<comment type="caution">
    <text evidence="9">The sequence shown here is derived from an EMBL/GenBank/DDBJ whole genome shotgun (WGS) entry which is preliminary data.</text>
</comment>
<evidence type="ECO:0000256" key="2">
    <source>
        <dbReference type="ARBA" id="ARBA00004604"/>
    </source>
</evidence>
<keyword evidence="10" id="KW-1185">Reference proteome</keyword>
<accession>A0A9Q0S2L5</accession>
<reference evidence="9" key="1">
    <citation type="submission" date="2022-07" db="EMBL/GenBank/DDBJ databases">
        <authorList>
            <person name="Trinca V."/>
            <person name="Uliana J.V.C."/>
            <person name="Torres T.T."/>
            <person name="Ward R.J."/>
            <person name="Monesi N."/>
        </authorList>
    </citation>
    <scope>NUCLEOTIDE SEQUENCE</scope>
    <source>
        <strain evidence="9">HSMRA1968</strain>
        <tissue evidence="9">Whole embryos</tissue>
    </source>
</reference>
<evidence type="ECO:0000256" key="1">
    <source>
        <dbReference type="ARBA" id="ARBA00004496"/>
    </source>
</evidence>
<dbReference type="GO" id="GO:0071028">
    <property type="term" value="P:nuclear mRNA surveillance"/>
    <property type="evidence" value="ECO:0007669"/>
    <property type="project" value="TreeGrafter"/>
</dbReference>
<dbReference type="GO" id="GO:0000177">
    <property type="term" value="C:cytoplasmic exosome (RNase complex)"/>
    <property type="evidence" value="ECO:0007669"/>
    <property type="project" value="TreeGrafter"/>
</dbReference>
<comment type="subcellular location">
    <subcellularLocation>
        <location evidence="1">Cytoplasm</location>
    </subcellularLocation>
    <subcellularLocation>
        <location evidence="2">Nucleus</location>
        <location evidence="2">Nucleolus</location>
    </subcellularLocation>
</comment>
<evidence type="ECO:0000313" key="9">
    <source>
        <dbReference type="EMBL" id="KAJ6641683.1"/>
    </source>
</evidence>
<dbReference type="GO" id="GO:0034473">
    <property type="term" value="P:U1 snRNA 3'-end processing"/>
    <property type="evidence" value="ECO:0007669"/>
    <property type="project" value="TreeGrafter"/>
</dbReference>
<evidence type="ECO:0000259" key="8">
    <source>
        <dbReference type="Pfam" id="PF03725"/>
    </source>
</evidence>
<organism evidence="9 10">
    <name type="scientific">Pseudolycoriella hygida</name>
    <dbReference type="NCBI Taxonomy" id="35572"/>
    <lineage>
        <taxon>Eukaryota</taxon>
        <taxon>Metazoa</taxon>
        <taxon>Ecdysozoa</taxon>
        <taxon>Arthropoda</taxon>
        <taxon>Hexapoda</taxon>
        <taxon>Insecta</taxon>
        <taxon>Pterygota</taxon>
        <taxon>Neoptera</taxon>
        <taxon>Endopterygota</taxon>
        <taxon>Diptera</taxon>
        <taxon>Nematocera</taxon>
        <taxon>Sciaroidea</taxon>
        <taxon>Sciaridae</taxon>
        <taxon>Pseudolycoriella</taxon>
    </lineage>
</organism>
<dbReference type="SUPFAM" id="SSF54211">
    <property type="entry name" value="Ribosomal protein S5 domain 2-like"/>
    <property type="match status" value="1"/>
</dbReference>
<dbReference type="PANTHER" id="PTHR11097:SF8">
    <property type="entry name" value="EXOSOME COMPLEX COMPONENT RRP42"/>
    <property type="match status" value="1"/>
</dbReference>
<evidence type="ECO:0000256" key="4">
    <source>
        <dbReference type="ARBA" id="ARBA00022490"/>
    </source>
</evidence>
<dbReference type="Pfam" id="PF03725">
    <property type="entry name" value="RNase_PH_C"/>
    <property type="match status" value="1"/>
</dbReference>
<dbReference type="InterPro" id="IPR015847">
    <property type="entry name" value="ExoRNase_PH_dom2"/>
</dbReference>
<dbReference type="GO" id="GO:0034475">
    <property type="term" value="P:U4 snRNA 3'-end processing"/>
    <property type="evidence" value="ECO:0007669"/>
    <property type="project" value="TreeGrafter"/>
</dbReference>
<evidence type="ECO:0000313" key="10">
    <source>
        <dbReference type="Proteomes" id="UP001151699"/>
    </source>
</evidence>
<dbReference type="InterPro" id="IPR020568">
    <property type="entry name" value="Ribosomal_Su5_D2-typ_SF"/>
</dbReference>
<dbReference type="Proteomes" id="UP001151699">
    <property type="component" value="Chromosome B"/>
</dbReference>
<evidence type="ECO:0000256" key="5">
    <source>
        <dbReference type="ARBA" id="ARBA00022835"/>
    </source>
</evidence>
<dbReference type="CDD" id="cd11367">
    <property type="entry name" value="RNase_PH_RRP42"/>
    <property type="match status" value="1"/>
</dbReference>
<dbReference type="GO" id="GO:0016075">
    <property type="term" value="P:rRNA catabolic process"/>
    <property type="evidence" value="ECO:0007669"/>
    <property type="project" value="TreeGrafter"/>
</dbReference>
<dbReference type="InterPro" id="IPR001247">
    <property type="entry name" value="ExoRNase_PH_dom1"/>
</dbReference>
<dbReference type="GO" id="GO:0005730">
    <property type="term" value="C:nucleolus"/>
    <property type="evidence" value="ECO:0007669"/>
    <property type="project" value="UniProtKB-SubCell"/>
</dbReference>
<comment type="similarity">
    <text evidence="3">Belongs to the RNase PH family.</text>
</comment>
<evidence type="ECO:0000256" key="3">
    <source>
        <dbReference type="ARBA" id="ARBA00006678"/>
    </source>
</evidence>
<evidence type="ECO:0000256" key="6">
    <source>
        <dbReference type="ARBA" id="ARBA00042523"/>
    </source>
</evidence>
<dbReference type="Gene3D" id="3.30.230.70">
    <property type="entry name" value="GHMP Kinase, N-terminal domain"/>
    <property type="match status" value="1"/>
</dbReference>
<dbReference type="Pfam" id="PF01138">
    <property type="entry name" value="RNase_PH"/>
    <property type="match status" value="1"/>
</dbReference>
<protein>
    <recommendedName>
        <fullName evidence="6">Ribosomal RNA-processing protein 42</fullName>
    </recommendedName>
</protein>
<dbReference type="InterPro" id="IPR027408">
    <property type="entry name" value="PNPase/RNase_PH_dom_sf"/>
</dbReference>
<feature type="non-terminal residue" evidence="9">
    <location>
        <position position="1"/>
    </location>
</feature>
<evidence type="ECO:0000259" key="7">
    <source>
        <dbReference type="Pfam" id="PF01138"/>
    </source>
</evidence>
<dbReference type="GO" id="GO:0034476">
    <property type="term" value="P:U5 snRNA 3'-end processing"/>
    <property type="evidence" value="ECO:0007669"/>
    <property type="project" value="TreeGrafter"/>
</dbReference>
<dbReference type="OrthoDB" id="272245at2759"/>
<gene>
    <name evidence="9" type="primary">EXOSC7</name>
    <name evidence="9" type="ORF">Bhyg_06623</name>
</gene>
<feature type="domain" description="Exoribonuclease phosphorolytic" evidence="8">
    <location>
        <begin position="197"/>
        <end position="232"/>
    </location>
</feature>
<name>A0A9Q0S2L5_9DIPT</name>
<keyword evidence="5" id="KW-0271">Exosome</keyword>
<dbReference type="InterPro" id="IPR050590">
    <property type="entry name" value="Exosome_comp_Rrp42_subfam"/>
</dbReference>
<dbReference type="GO" id="GO:0071038">
    <property type="term" value="P:TRAMP-dependent tRNA surveillance pathway"/>
    <property type="evidence" value="ECO:0007669"/>
    <property type="project" value="TreeGrafter"/>
</dbReference>
<dbReference type="AlphaFoldDB" id="A0A9Q0S2L5"/>
<keyword evidence="4" id="KW-0963">Cytoplasm</keyword>